<evidence type="ECO:0000259" key="11">
    <source>
        <dbReference type="Pfam" id="PF03900"/>
    </source>
</evidence>
<comment type="function">
    <text evidence="2">Tetrapolymerization of the monopyrrole PBG into the hydroxymethylbilane pre-uroporphyrinogen in several discrete steps.</text>
</comment>
<dbReference type="Gene3D" id="3.40.190.10">
    <property type="entry name" value="Periplasmic binding protein-like II"/>
    <property type="match status" value="2"/>
</dbReference>
<gene>
    <name evidence="12" type="primary">hemC</name>
    <name evidence="12" type="ORF">FSB73_09080</name>
</gene>
<evidence type="ECO:0000256" key="7">
    <source>
        <dbReference type="ARBA" id="ARBA00023244"/>
    </source>
</evidence>
<organism evidence="12 13">
    <name type="scientific">Arachidicoccus ginsenosidivorans</name>
    <dbReference type="NCBI Taxonomy" id="496057"/>
    <lineage>
        <taxon>Bacteria</taxon>
        <taxon>Pseudomonadati</taxon>
        <taxon>Bacteroidota</taxon>
        <taxon>Chitinophagia</taxon>
        <taxon>Chitinophagales</taxon>
        <taxon>Chitinophagaceae</taxon>
        <taxon>Arachidicoccus</taxon>
    </lineage>
</organism>
<evidence type="ECO:0000256" key="8">
    <source>
        <dbReference type="ARBA" id="ARBA00048169"/>
    </source>
</evidence>
<dbReference type="Pfam" id="PF01379">
    <property type="entry name" value="Porphobil_deam"/>
    <property type="match status" value="1"/>
</dbReference>
<dbReference type="InterPro" id="IPR022418">
    <property type="entry name" value="Porphobilinogen_deaminase_C"/>
</dbReference>
<dbReference type="InterPro" id="IPR022419">
    <property type="entry name" value="Porphobilin_deaminase_cofac_BS"/>
</dbReference>
<dbReference type="InterPro" id="IPR000860">
    <property type="entry name" value="HemC"/>
</dbReference>
<dbReference type="Gene3D" id="3.30.160.40">
    <property type="entry name" value="Porphobilinogen deaminase, C-terminal domain"/>
    <property type="match status" value="1"/>
</dbReference>
<evidence type="ECO:0000256" key="1">
    <source>
        <dbReference type="ARBA" id="ARBA00001916"/>
    </source>
</evidence>
<dbReference type="Pfam" id="PF03900">
    <property type="entry name" value="Porphobil_deamC"/>
    <property type="match status" value="1"/>
</dbReference>
<evidence type="ECO:0000256" key="4">
    <source>
        <dbReference type="ARBA" id="ARBA00005638"/>
    </source>
</evidence>
<dbReference type="SUPFAM" id="SSF53850">
    <property type="entry name" value="Periplasmic binding protein-like II"/>
    <property type="match status" value="1"/>
</dbReference>
<comment type="cofactor">
    <cofactor evidence="1">
        <name>dipyrromethane</name>
        <dbReference type="ChEBI" id="CHEBI:60342"/>
    </cofactor>
</comment>
<evidence type="ECO:0000313" key="12">
    <source>
        <dbReference type="EMBL" id="QEC71796.1"/>
    </source>
</evidence>
<evidence type="ECO:0000256" key="5">
    <source>
        <dbReference type="ARBA" id="ARBA00011245"/>
    </source>
</evidence>
<dbReference type="EC" id="2.5.1.61" evidence="9"/>
<dbReference type="Proteomes" id="UP000321291">
    <property type="component" value="Chromosome"/>
</dbReference>
<comment type="pathway">
    <text evidence="3">Porphyrin-containing compound metabolism; protoporphyrin-IX biosynthesis; coproporphyrinogen-III from 5-aminolevulinate: step 2/4.</text>
</comment>
<dbReference type="KEGG" id="agi:FSB73_09080"/>
<evidence type="ECO:0000259" key="10">
    <source>
        <dbReference type="Pfam" id="PF01379"/>
    </source>
</evidence>
<dbReference type="PROSITE" id="PS00533">
    <property type="entry name" value="PORPHOBILINOGEN_DEAM"/>
    <property type="match status" value="1"/>
</dbReference>
<dbReference type="EMBL" id="CP042434">
    <property type="protein sequence ID" value="QEC71796.1"/>
    <property type="molecule type" value="Genomic_DNA"/>
</dbReference>
<comment type="catalytic activity">
    <reaction evidence="8">
        <text>4 porphobilinogen + H2O = hydroxymethylbilane + 4 NH4(+)</text>
        <dbReference type="Rhea" id="RHEA:13185"/>
        <dbReference type="ChEBI" id="CHEBI:15377"/>
        <dbReference type="ChEBI" id="CHEBI:28938"/>
        <dbReference type="ChEBI" id="CHEBI:57845"/>
        <dbReference type="ChEBI" id="CHEBI:58126"/>
        <dbReference type="EC" id="2.5.1.61"/>
    </reaction>
</comment>
<name>A0A5B8VMH1_9BACT</name>
<dbReference type="GO" id="GO:0005737">
    <property type="term" value="C:cytoplasm"/>
    <property type="evidence" value="ECO:0007669"/>
    <property type="project" value="UniProtKB-UniRule"/>
</dbReference>
<evidence type="ECO:0000256" key="9">
    <source>
        <dbReference type="NCBIfam" id="TIGR00212"/>
    </source>
</evidence>
<dbReference type="InterPro" id="IPR036803">
    <property type="entry name" value="Porphobilinogen_deaminase_C_sf"/>
</dbReference>
<dbReference type="SUPFAM" id="SSF54782">
    <property type="entry name" value="Porphobilinogen deaminase (hydroxymethylbilane synthase), C-terminal domain"/>
    <property type="match status" value="1"/>
</dbReference>
<dbReference type="AlphaFoldDB" id="A0A5B8VMH1"/>
<dbReference type="PRINTS" id="PR00151">
    <property type="entry name" value="PORPHBDMNASE"/>
</dbReference>
<dbReference type="PIRSF" id="PIRSF001438">
    <property type="entry name" value="4pyrrol_synth_OHMeBilane_synth"/>
    <property type="match status" value="1"/>
</dbReference>
<evidence type="ECO:0000256" key="2">
    <source>
        <dbReference type="ARBA" id="ARBA00002869"/>
    </source>
</evidence>
<dbReference type="OrthoDB" id="9810298at2"/>
<dbReference type="PANTHER" id="PTHR11557:SF0">
    <property type="entry name" value="PORPHOBILINOGEN DEAMINASE"/>
    <property type="match status" value="1"/>
</dbReference>
<sequence>MDGERVLKIGTRDSKLALWQATTAATMLQSLGIQTNMVPVKSEGDLDLVTPLYAMGVQGVFTKTLDAFLLSGKIDIAVHSFKDVPTVLAQGISQAAVLPRASEKDLLVFKDPAFAAAFLKGEDKTLKGTVATGSVRRKAQILEQFPEMHIENLRGNVQTRMQKLQSNQWDGAIFAAAGLERIEERPENAAAIPWMLPAPAQGAIVVVARTDDNEAIQLIHRLNNEATQKAVKVERDFLNTLMGGCSTPISAFARVVHDTIQFSGSILSLDGRRKFSCKQSAGLDQYNTLGTQAAKKLLEQGADKIVAEIRAGAAAAATTPPFEVPPKS</sequence>
<dbReference type="InterPro" id="IPR022417">
    <property type="entry name" value="Porphobilin_deaminase_N"/>
</dbReference>
<dbReference type="RefSeq" id="WP_146781173.1">
    <property type="nucleotide sequence ID" value="NZ_CP042434.1"/>
</dbReference>
<accession>A0A5B8VMH1</accession>
<dbReference type="NCBIfam" id="TIGR00212">
    <property type="entry name" value="hemC"/>
    <property type="match status" value="1"/>
</dbReference>
<dbReference type="PANTHER" id="PTHR11557">
    <property type="entry name" value="PORPHOBILINOGEN DEAMINASE"/>
    <property type="match status" value="1"/>
</dbReference>
<proteinExistence type="inferred from homology"/>
<keyword evidence="13" id="KW-1185">Reference proteome</keyword>
<feature type="domain" description="Porphobilinogen deaminase N-terminal" evidence="10">
    <location>
        <begin position="7"/>
        <end position="215"/>
    </location>
</feature>
<feature type="domain" description="Porphobilinogen deaminase C-terminal" evidence="11">
    <location>
        <begin position="230"/>
        <end position="298"/>
    </location>
</feature>
<evidence type="ECO:0000313" key="13">
    <source>
        <dbReference type="Proteomes" id="UP000321291"/>
    </source>
</evidence>
<comment type="similarity">
    <text evidence="4">Belongs to the HMBS family.</text>
</comment>
<comment type="subunit">
    <text evidence="5">Monomer.</text>
</comment>
<protein>
    <recommendedName>
        <fullName evidence="9">Hydroxymethylbilane synthase</fullName>
        <ecNumber evidence="9">2.5.1.61</ecNumber>
    </recommendedName>
</protein>
<reference evidence="12 13" key="1">
    <citation type="journal article" date="2017" name="Int. J. Syst. Evol. Microbiol.">
        <title>Arachidicoccus ginsenosidivorans sp. nov., with ginsenoside-converting activity isolated from ginseng cultivating soil.</title>
        <authorList>
            <person name="Siddiqi M.Z."/>
            <person name="Aslam Z."/>
            <person name="Im W.T."/>
        </authorList>
    </citation>
    <scope>NUCLEOTIDE SEQUENCE [LARGE SCALE GENOMIC DNA]</scope>
    <source>
        <strain evidence="12 13">Gsoil 809</strain>
    </source>
</reference>
<evidence type="ECO:0000256" key="6">
    <source>
        <dbReference type="ARBA" id="ARBA00022679"/>
    </source>
</evidence>
<dbReference type="GO" id="GO:0006783">
    <property type="term" value="P:heme biosynthetic process"/>
    <property type="evidence" value="ECO:0007669"/>
    <property type="project" value="TreeGrafter"/>
</dbReference>
<keyword evidence="7" id="KW-0627">Porphyrin biosynthesis</keyword>
<evidence type="ECO:0000256" key="3">
    <source>
        <dbReference type="ARBA" id="ARBA00004735"/>
    </source>
</evidence>
<keyword evidence="6 12" id="KW-0808">Transferase</keyword>
<dbReference type="GO" id="GO:0004418">
    <property type="term" value="F:hydroxymethylbilane synthase activity"/>
    <property type="evidence" value="ECO:0007669"/>
    <property type="project" value="UniProtKB-UniRule"/>
</dbReference>